<reference evidence="2 3" key="1">
    <citation type="submission" date="2021-02" db="EMBL/GenBank/DDBJ databases">
        <title>Porcisia hertigi Genome sequencing and assembly.</title>
        <authorList>
            <person name="Almutairi H."/>
            <person name="Gatherer D."/>
        </authorList>
    </citation>
    <scope>NUCLEOTIDE SEQUENCE [LARGE SCALE GENOMIC DNA]</scope>
    <source>
        <strain evidence="2 3">C119</strain>
    </source>
</reference>
<dbReference type="AlphaFoldDB" id="A0A836LJQ0"/>
<dbReference type="EMBL" id="JAFJZO010000008">
    <property type="protein sequence ID" value="KAG5510802.1"/>
    <property type="molecule type" value="Genomic_DNA"/>
</dbReference>
<organism evidence="2 3">
    <name type="scientific">Porcisia hertigi</name>
    <dbReference type="NCBI Taxonomy" id="2761500"/>
    <lineage>
        <taxon>Eukaryota</taxon>
        <taxon>Discoba</taxon>
        <taxon>Euglenozoa</taxon>
        <taxon>Kinetoplastea</taxon>
        <taxon>Metakinetoplastina</taxon>
        <taxon>Trypanosomatida</taxon>
        <taxon>Trypanosomatidae</taxon>
        <taxon>Leishmaniinae</taxon>
        <taxon>Porcisia</taxon>
    </lineage>
</organism>
<evidence type="ECO:0000256" key="1">
    <source>
        <dbReference type="SAM" id="MobiDB-lite"/>
    </source>
</evidence>
<dbReference type="GeneID" id="94293879"/>
<protein>
    <submittedName>
        <fullName evidence="2">Uncharacterized protein</fullName>
    </submittedName>
</protein>
<dbReference type="RefSeq" id="XP_067759274.1">
    <property type="nucleotide sequence ID" value="XM_067903802.1"/>
</dbReference>
<dbReference type="Proteomes" id="UP000674318">
    <property type="component" value="Unassembled WGS sequence"/>
</dbReference>
<gene>
    <name evidence="2" type="ORF">JKF63_07874</name>
</gene>
<comment type="caution">
    <text evidence="2">The sequence shown here is derived from an EMBL/GenBank/DDBJ whole genome shotgun (WGS) entry which is preliminary data.</text>
</comment>
<feature type="compositionally biased region" description="Basic and acidic residues" evidence="1">
    <location>
        <begin position="232"/>
        <end position="246"/>
    </location>
</feature>
<evidence type="ECO:0000313" key="3">
    <source>
        <dbReference type="Proteomes" id="UP000674318"/>
    </source>
</evidence>
<accession>A0A836LJQ0</accession>
<dbReference type="OrthoDB" id="266885at2759"/>
<feature type="region of interest" description="Disordered" evidence="1">
    <location>
        <begin position="1"/>
        <end position="39"/>
    </location>
</feature>
<feature type="region of interest" description="Disordered" evidence="1">
    <location>
        <begin position="232"/>
        <end position="251"/>
    </location>
</feature>
<dbReference type="KEGG" id="phet:94293879"/>
<name>A0A836LJQ0_9TRYP</name>
<sequence length="366" mass="39085">MSSSRKRPIAHASKSPRTPAKPPQITPLGQDESVGKCSSVSASASTDAVDLAAPPLLKSRRQVRCVAHTPMDQLGAQTKAGATTSWRARLIHVATQEAHAAAALLRLHPLSEPANLRIAAAAQPNQSLLDTAAPPLLSSTGTGETAKTKMQTTPIRHTLRGAASGSPPSTATPSTADVTTLLTENVKWTLYPGLWEGLLTRLPLVNTANAAATPTPATGGDKDEMIDTHRCQKRGSDPVKHQRDDGTTSSTFASTAVKNSSVHVSAMLRSLNDDWRTFFLHSRRRPSAMWDGHYSTTRSVVGDTVAERCPHRTVSAHGRRLEDLVCSPNMTYAEQRAISQYTTAAIATKTGDTQWGLPSVCVLDLL</sequence>
<evidence type="ECO:0000313" key="2">
    <source>
        <dbReference type="EMBL" id="KAG5510802.1"/>
    </source>
</evidence>
<keyword evidence="3" id="KW-1185">Reference proteome</keyword>
<proteinExistence type="predicted"/>